<organism evidence="2 3">
    <name type="scientific">Kribbella albertanoniae</name>
    <dbReference type="NCBI Taxonomy" id="1266829"/>
    <lineage>
        <taxon>Bacteria</taxon>
        <taxon>Bacillati</taxon>
        <taxon>Actinomycetota</taxon>
        <taxon>Actinomycetes</taxon>
        <taxon>Propionibacteriales</taxon>
        <taxon>Kribbellaceae</taxon>
        <taxon>Kribbella</taxon>
    </lineage>
</organism>
<comment type="caution">
    <text evidence="2">The sequence shown here is derived from an EMBL/GenBank/DDBJ whole genome shotgun (WGS) entry which is preliminary data.</text>
</comment>
<dbReference type="Proteomes" id="UP000295075">
    <property type="component" value="Unassembled WGS sequence"/>
</dbReference>
<dbReference type="GO" id="GO:0006310">
    <property type="term" value="P:DNA recombination"/>
    <property type="evidence" value="ECO:0007669"/>
    <property type="project" value="UniProtKB-KW"/>
</dbReference>
<dbReference type="AlphaFoldDB" id="A0A4V2XT11"/>
<name>A0A4V2XT11_9ACTN</name>
<dbReference type="GO" id="GO:0015074">
    <property type="term" value="P:DNA integration"/>
    <property type="evidence" value="ECO:0007669"/>
    <property type="project" value="InterPro"/>
</dbReference>
<dbReference type="EMBL" id="SMKA01000001">
    <property type="protein sequence ID" value="TDC35825.1"/>
    <property type="molecule type" value="Genomic_DNA"/>
</dbReference>
<reference evidence="2 3" key="1">
    <citation type="submission" date="2019-03" db="EMBL/GenBank/DDBJ databases">
        <title>Draft genome sequences of novel Actinobacteria.</title>
        <authorList>
            <person name="Sahin N."/>
            <person name="Ay H."/>
            <person name="Saygin H."/>
        </authorList>
    </citation>
    <scope>NUCLEOTIDE SEQUENCE [LARGE SCALE GENOMIC DNA]</scope>
    <source>
        <strain evidence="2 3">JCM 30547</strain>
    </source>
</reference>
<keyword evidence="3" id="KW-1185">Reference proteome</keyword>
<evidence type="ECO:0000256" key="1">
    <source>
        <dbReference type="ARBA" id="ARBA00023172"/>
    </source>
</evidence>
<dbReference type="RefSeq" id="WP_132399900.1">
    <property type="nucleotide sequence ID" value="NZ_SMKA01000001.1"/>
</dbReference>
<dbReference type="InterPro" id="IPR011010">
    <property type="entry name" value="DNA_brk_join_enz"/>
</dbReference>
<dbReference type="OrthoDB" id="8776710at2"/>
<dbReference type="SUPFAM" id="SSF56349">
    <property type="entry name" value="DNA breaking-rejoining enzymes"/>
    <property type="match status" value="1"/>
</dbReference>
<gene>
    <name evidence="2" type="ORF">E1261_00430</name>
</gene>
<evidence type="ECO:0008006" key="4">
    <source>
        <dbReference type="Google" id="ProtNLM"/>
    </source>
</evidence>
<proteinExistence type="predicted"/>
<dbReference type="Gene3D" id="1.10.443.10">
    <property type="entry name" value="Intergrase catalytic core"/>
    <property type="match status" value="1"/>
</dbReference>
<sequence>MKAAAATPAALAEDAFVLAGRELMPGTVLESTARLGEDVWRLRPAQLQAHERSHILDFRRIPARYRLACKDLCHGLLSGEPPAHEKRPAMSVVRTLFTEHIRFLNWLAERAGPDESAPTLAALTADDLLGYQRFLVKTLPKSHNARSFARVAVRYFWRWRSHLTIDWLSIDPLHVEGWAEPQAPRHARENTTDRVPEQVLGPLVAWSLRFVDLFSPDILAADQEWRAFRDPNRLQGTGDPGAARSVLAAFLDDHVARNKPLPGRNGVVNVYFVATKLGIARHSIERNQELVDAAVDVVGVSSHTTFDTPISVELDGRAWIDGFATNHNDPDSVARLARHLQVACYVVIAYLSGMRDSEVKHLRRGSVRIERDTDGIAYRWKVNSLAFKGENDPRGVPATWVVGEPVTRAIGVLEALHPPEVDHLFARLGHGPGSKPSSATTALTNTSTNIQLNILVTWINTFCARHDRVDVIPDVKGQVWHLHTRQFRRTLAWFIARQPGGAIAGAVQYRHHGIQMFEGYAGTSEAGFRAEVESEQALARGEHLMTMIDAHEHHHLGGPAATEAAQRLDELGDQALYQGKVVLDRHRLLRIMKKNDPGVYPGEYITCVHDHTKALCERAKRGRSEGLPDHGGCQPFACRNVALTSENTAALHKEIRRLDARLATSPPLPPLLHHRVLSRRNEIDVFLIRNALPDEPHASS</sequence>
<evidence type="ECO:0000313" key="3">
    <source>
        <dbReference type="Proteomes" id="UP000295075"/>
    </source>
</evidence>
<accession>A0A4V2XT11</accession>
<keyword evidence="1" id="KW-0233">DNA recombination</keyword>
<evidence type="ECO:0000313" key="2">
    <source>
        <dbReference type="EMBL" id="TDC35825.1"/>
    </source>
</evidence>
<dbReference type="GO" id="GO:0003677">
    <property type="term" value="F:DNA binding"/>
    <property type="evidence" value="ECO:0007669"/>
    <property type="project" value="InterPro"/>
</dbReference>
<protein>
    <recommendedName>
        <fullName evidence="4">Integrase</fullName>
    </recommendedName>
</protein>
<dbReference type="InterPro" id="IPR013762">
    <property type="entry name" value="Integrase-like_cat_sf"/>
</dbReference>